<dbReference type="Proteomes" id="UP000299102">
    <property type="component" value="Unassembled WGS sequence"/>
</dbReference>
<protein>
    <submittedName>
        <fullName evidence="1">Uncharacterized protein</fullName>
    </submittedName>
</protein>
<name>A0A4C1SRJ6_EUMVA</name>
<comment type="caution">
    <text evidence="1">The sequence shown here is derived from an EMBL/GenBank/DDBJ whole genome shotgun (WGS) entry which is preliminary data.</text>
</comment>
<gene>
    <name evidence="1" type="ORF">EVAR_3714_1</name>
</gene>
<dbReference type="EMBL" id="BGZK01000015">
    <property type="protein sequence ID" value="GBP04779.1"/>
    <property type="molecule type" value="Genomic_DNA"/>
</dbReference>
<reference evidence="1 2" key="1">
    <citation type="journal article" date="2019" name="Commun. Biol.">
        <title>The bagworm genome reveals a unique fibroin gene that provides high tensile strength.</title>
        <authorList>
            <person name="Kono N."/>
            <person name="Nakamura H."/>
            <person name="Ohtoshi R."/>
            <person name="Tomita M."/>
            <person name="Numata K."/>
            <person name="Arakawa K."/>
        </authorList>
    </citation>
    <scope>NUCLEOTIDE SEQUENCE [LARGE SCALE GENOMIC DNA]</scope>
</reference>
<evidence type="ECO:0000313" key="2">
    <source>
        <dbReference type="Proteomes" id="UP000299102"/>
    </source>
</evidence>
<accession>A0A4C1SRJ6</accession>
<organism evidence="1 2">
    <name type="scientific">Eumeta variegata</name>
    <name type="common">Bagworm moth</name>
    <name type="synonym">Eumeta japonica</name>
    <dbReference type="NCBI Taxonomy" id="151549"/>
    <lineage>
        <taxon>Eukaryota</taxon>
        <taxon>Metazoa</taxon>
        <taxon>Ecdysozoa</taxon>
        <taxon>Arthropoda</taxon>
        <taxon>Hexapoda</taxon>
        <taxon>Insecta</taxon>
        <taxon>Pterygota</taxon>
        <taxon>Neoptera</taxon>
        <taxon>Endopterygota</taxon>
        <taxon>Lepidoptera</taxon>
        <taxon>Glossata</taxon>
        <taxon>Ditrysia</taxon>
        <taxon>Tineoidea</taxon>
        <taxon>Psychidae</taxon>
        <taxon>Oiketicinae</taxon>
        <taxon>Eumeta</taxon>
    </lineage>
</organism>
<keyword evidence="2" id="KW-1185">Reference proteome</keyword>
<evidence type="ECO:0000313" key="1">
    <source>
        <dbReference type="EMBL" id="GBP04779.1"/>
    </source>
</evidence>
<dbReference type="AlphaFoldDB" id="A0A4C1SRJ6"/>
<sequence>MRQSRGGGYCSMFLYPKILNGGRVRVCSCELAVPRLQLRSRAPTPIGCSTSTTFDGCFIREYPPLFCILKIEHWRDFETRKCTSCSWPARFIASYGATPSNRRCDLVVAGAPSVCVRAAAVCGVATGAHAHARRIVFIVGTKLEGRR</sequence>
<proteinExistence type="predicted"/>